<sequence>MSESPQQRASLLAPMPGDVIAQADIPDPAFAGGAMGVGFGVVPEENTVVAPVSGRITMVADTGHAVGFETADGLQVLLHLGVDTVELKGAPFRLVVAKGDTVQAGGPVGTMDLAAVEAAGKSTVAITVITNSKKRVESLDVRTGRAQAGDPVADALLKAAAPAAPAQAEAAPASSGTSAASSGTAPEAAGAAVEADDGYEGLTGFALQAVRIIDGIGGADNVASVIHCITRVRFYLKDDAKADDAAVADIDGVIDVAKAGGQYQVVIGATVGDVYQEIVKRLPQGAAGDDEAAADPVEKPTTPLGWVKYGFSSLIGVITGSMIPVVGVLAGSGILKGLLGLLVQVGWLVKDSDTNIILNAMADSMFFFLPIIIGFTAAKRLGADPIIVAIIGGVLAYPSIVQLAKHDAPGYHVLHTLLGVNFNAELFGIPISLPLDNAYAYSIFPIIVGAWLASKIEPLLKKWIPAVVHSIFAPLIEIFVISTLLFTVFGPIIMFVSGGVAAGLNWVLAINYAFAGLVIGAFYQCLVIFGLHWAVIPVIAQQLAVHGQSSTINAIVSATMIAQGGGALAFWIKARSAKIRSLAGPATISAFCGVTEPAMYGLNLKYGRAFLTASVGGAAGGLVTGLLNINMYGFAGAFTGFASFVDPTGKDTSSAVNFWIASFVALAVAFVCTYFFGFKEDDFGQGRTVEKVRLGNREAAKKE</sequence>
<dbReference type="Gene3D" id="2.70.70.10">
    <property type="entry name" value="Glucose Permease (Domain IIA)"/>
    <property type="match status" value="1"/>
</dbReference>
<dbReference type="OrthoDB" id="9797715at2"/>
<evidence type="ECO:0000256" key="12">
    <source>
        <dbReference type="SAM" id="Phobius"/>
    </source>
</evidence>
<evidence type="ECO:0000256" key="8">
    <source>
        <dbReference type="ARBA" id="ARBA00022777"/>
    </source>
</evidence>
<evidence type="ECO:0000256" key="10">
    <source>
        <dbReference type="ARBA" id="ARBA00023136"/>
    </source>
</evidence>
<feature type="transmembrane region" description="Helical" evidence="12">
    <location>
        <begin position="609"/>
        <end position="635"/>
    </location>
</feature>
<keyword evidence="8" id="KW-0418">Kinase</keyword>
<dbReference type="GO" id="GO:0008982">
    <property type="term" value="F:protein-N(PI)-phosphohistidine-sugar phosphotransferase activity"/>
    <property type="evidence" value="ECO:0007669"/>
    <property type="project" value="InterPro"/>
</dbReference>
<dbReference type="InterPro" id="IPR050558">
    <property type="entry name" value="PTS_Sugar-Specific_Components"/>
</dbReference>
<feature type="transmembrane region" description="Helical" evidence="12">
    <location>
        <begin position="552"/>
        <end position="572"/>
    </location>
</feature>
<dbReference type="Pfam" id="PF02378">
    <property type="entry name" value="PTS_EIIC"/>
    <property type="match status" value="1"/>
</dbReference>
<dbReference type="PROSITE" id="PS00371">
    <property type="entry name" value="PTS_EIIA_TYPE_1_HIS"/>
    <property type="match status" value="1"/>
</dbReference>
<feature type="domain" description="PTS EIIA type-1" evidence="13">
    <location>
        <begin position="27"/>
        <end position="131"/>
    </location>
</feature>
<dbReference type="CDD" id="cd00212">
    <property type="entry name" value="PTS_IIB_glc"/>
    <property type="match status" value="1"/>
</dbReference>
<dbReference type="PROSITE" id="PS51103">
    <property type="entry name" value="PTS_EIIC_TYPE_1"/>
    <property type="match status" value="1"/>
</dbReference>
<evidence type="ECO:0000313" key="16">
    <source>
        <dbReference type="EMBL" id="AOS46958.1"/>
    </source>
</evidence>
<evidence type="ECO:0000256" key="3">
    <source>
        <dbReference type="ARBA" id="ARBA00022475"/>
    </source>
</evidence>
<dbReference type="KEGG" id="phon:BH719_03020"/>
<dbReference type="InterPro" id="IPR018113">
    <property type="entry name" value="PTrfase_EIIB_Cys"/>
</dbReference>
<keyword evidence="5" id="KW-0808">Transferase</keyword>
<feature type="transmembrane region" description="Helical" evidence="12">
    <location>
        <begin position="521"/>
        <end position="540"/>
    </location>
</feature>
<evidence type="ECO:0000256" key="2">
    <source>
        <dbReference type="ARBA" id="ARBA00022448"/>
    </source>
</evidence>
<keyword evidence="2" id="KW-0813">Transport</keyword>
<dbReference type="RefSeq" id="WP_009743267.1">
    <property type="nucleotide sequence ID" value="NZ_CP017298.1"/>
</dbReference>
<keyword evidence="7 12" id="KW-0812">Transmembrane</keyword>
<dbReference type="Proteomes" id="UP000095214">
    <property type="component" value="Chromosome"/>
</dbReference>
<feature type="transmembrane region" description="Helical" evidence="12">
    <location>
        <begin position="314"/>
        <end position="335"/>
    </location>
</feature>
<evidence type="ECO:0000256" key="5">
    <source>
        <dbReference type="ARBA" id="ARBA00022679"/>
    </source>
</evidence>
<dbReference type="PANTHER" id="PTHR30175:SF1">
    <property type="entry name" value="PTS SYSTEM ARBUTIN-, CELLOBIOSE-, AND SALICIN-SPECIFIC EIIBC COMPONENT-RELATED"/>
    <property type="match status" value="1"/>
</dbReference>
<dbReference type="GO" id="GO:0090589">
    <property type="term" value="F:protein-phosphocysteine-trehalose phosphotransferase system transporter activity"/>
    <property type="evidence" value="ECO:0007669"/>
    <property type="project" value="TreeGrafter"/>
</dbReference>
<organism evidence="16 17">
    <name type="scientific">Pauljensenia hongkongensis</name>
    <dbReference type="NCBI Taxonomy" id="178339"/>
    <lineage>
        <taxon>Bacteria</taxon>
        <taxon>Bacillati</taxon>
        <taxon>Actinomycetota</taxon>
        <taxon>Actinomycetes</taxon>
        <taxon>Actinomycetales</taxon>
        <taxon>Actinomycetaceae</taxon>
        <taxon>Pauljensenia</taxon>
    </lineage>
</organism>
<dbReference type="PROSITE" id="PS01035">
    <property type="entry name" value="PTS_EIIB_TYPE_1_CYS"/>
    <property type="match status" value="1"/>
</dbReference>
<evidence type="ECO:0000256" key="7">
    <source>
        <dbReference type="ARBA" id="ARBA00022692"/>
    </source>
</evidence>
<evidence type="ECO:0000259" key="13">
    <source>
        <dbReference type="PROSITE" id="PS51093"/>
    </source>
</evidence>
<feature type="transmembrane region" description="Helical" evidence="12">
    <location>
        <begin position="385"/>
        <end position="404"/>
    </location>
</feature>
<dbReference type="GO" id="GO:0015771">
    <property type="term" value="P:trehalose transport"/>
    <property type="evidence" value="ECO:0007669"/>
    <property type="project" value="TreeGrafter"/>
</dbReference>
<dbReference type="InterPro" id="IPR001127">
    <property type="entry name" value="PTS_EIIA_1_perm"/>
</dbReference>
<keyword evidence="4" id="KW-0762">Sugar transport</keyword>
<dbReference type="InterPro" id="IPR003352">
    <property type="entry name" value="PTS_EIIC"/>
</dbReference>
<keyword evidence="9 12" id="KW-1133">Transmembrane helix</keyword>
<dbReference type="Pfam" id="PF00367">
    <property type="entry name" value="PTS_EIIB"/>
    <property type="match status" value="1"/>
</dbReference>
<dbReference type="STRING" id="178339.BH719_03020"/>
<dbReference type="GO" id="GO:0016301">
    <property type="term" value="F:kinase activity"/>
    <property type="evidence" value="ECO:0007669"/>
    <property type="project" value="UniProtKB-KW"/>
</dbReference>
<name>A0A1D8B1E3_9ACTO</name>
<feature type="transmembrane region" description="Helical" evidence="12">
    <location>
        <begin position="466"/>
        <end position="486"/>
    </location>
</feature>
<evidence type="ECO:0000256" key="4">
    <source>
        <dbReference type="ARBA" id="ARBA00022597"/>
    </source>
</evidence>
<evidence type="ECO:0000256" key="1">
    <source>
        <dbReference type="ARBA" id="ARBA00004651"/>
    </source>
</evidence>
<evidence type="ECO:0000256" key="9">
    <source>
        <dbReference type="ARBA" id="ARBA00022989"/>
    </source>
</evidence>
<dbReference type="Gene3D" id="3.30.1360.60">
    <property type="entry name" value="Glucose permease domain IIB"/>
    <property type="match status" value="1"/>
</dbReference>
<dbReference type="GO" id="GO:0009401">
    <property type="term" value="P:phosphoenolpyruvate-dependent sugar phosphotransferase system"/>
    <property type="evidence" value="ECO:0007669"/>
    <property type="project" value="UniProtKB-KW"/>
</dbReference>
<dbReference type="NCBIfam" id="TIGR00830">
    <property type="entry name" value="PTBA"/>
    <property type="match status" value="1"/>
</dbReference>
<proteinExistence type="predicted"/>
<feature type="transmembrane region" description="Helical" evidence="12">
    <location>
        <begin position="438"/>
        <end position="454"/>
    </location>
</feature>
<evidence type="ECO:0000256" key="6">
    <source>
        <dbReference type="ARBA" id="ARBA00022683"/>
    </source>
</evidence>
<feature type="domain" description="PTS EIIC type-1" evidence="15">
    <location>
        <begin position="316"/>
        <end position="692"/>
    </location>
</feature>
<dbReference type="InterPro" id="IPR001996">
    <property type="entry name" value="PTS_IIB_1"/>
</dbReference>
<dbReference type="InterPro" id="IPR036878">
    <property type="entry name" value="Glu_permease_IIB"/>
</dbReference>
<keyword evidence="17" id="KW-1185">Reference proteome</keyword>
<dbReference type="PROSITE" id="PS51098">
    <property type="entry name" value="PTS_EIIB_TYPE_1"/>
    <property type="match status" value="1"/>
</dbReference>
<feature type="domain" description="PTS EIIB type-1" evidence="14">
    <location>
        <begin position="206"/>
        <end position="288"/>
    </location>
</feature>
<feature type="transmembrane region" description="Helical" evidence="12">
    <location>
        <begin position="492"/>
        <end position="514"/>
    </location>
</feature>
<feature type="transmembrane region" description="Helical" evidence="12">
    <location>
        <begin position="655"/>
        <end position="677"/>
    </location>
</feature>
<accession>A0A1D8B1E3</accession>
<evidence type="ECO:0000256" key="11">
    <source>
        <dbReference type="PROSITE-ProRule" id="PRU00421"/>
    </source>
</evidence>
<comment type="subcellular location">
    <subcellularLocation>
        <location evidence="1">Cell membrane</location>
        <topology evidence="1">Multi-pass membrane protein</topology>
    </subcellularLocation>
</comment>
<dbReference type="PANTHER" id="PTHR30175">
    <property type="entry name" value="PHOSPHOTRANSFERASE SYSTEM TRANSPORT PROTEIN"/>
    <property type="match status" value="1"/>
</dbReference>
<dbReference type="SUPFAM" id="SSF51261">
    <property type="entry name" value="Duplicated hybrid motif"/>
    <property type="match status" value="1"/>
</dbReference>
<reference evidence="16 17" key="1">
    <citation type="submission" date="2016-09" db="EMBL/GenBank/DDBJ databases">
        <title>Complete genome sequence of Actinomyces hongkongensis HKU8.</title>
        <authorList>
            <person name="Gao Y.-X."/>
            <person name="Zhou Y.-Y."/>
            <person name="Xie Y."/>
            <person name="Wang M."/>
            <person name="Wang S.-J."/>
            <person name="Shen S.-G."/>
        </authorList>
    </citation>
    <scope>NUCLEOTIDE SEQUENCE [LARGE SCALE GENOMIC DNA]</scope>
    <source>
        <strain evidence="16 17">HKU8</strain>
    </source>
</reference>
<dbReference type="InterPro" id="IPR011055">
    <property type="entry name" value="Dup_hybrid_motif"/>
</dbReference>
<keyword evidence="6" id="KW-0598">Phosphotransferase system</keyword>
<dbReference type="PROSITE" id="PS51093">
    <property type="entry name" value="PTS_EIIA_TYPE_1"/>
    <property type="match status" value="1"/>
</dbReference>
<dbReference type="InterPro" id="IPR013013">
    <property type="entry name" value="PTS_EIIC_1"/>
</dbReference>
<gene>
    <name evidence="16" type="ORF">BH719_03020</name>
</gene>
<keyword evidence="3" id="KW-1003">Cell membrane</keyword>
<evidence type="ECO:0000259" key="14">
    <source>
        <dbReference type="PROSITE" id="PS51098"/>
    </source>
</evidence>
<dbReference type="EMBL" id="CP017298">
    <property type="protein sequence ID" value="AOS46958.1"/>
    <property type="molecule type" value="Genomic_DNA"/>
</dbReference>
<evidence type="ECO:0000313" key="17">
    <source>
        <dbReference type="Proteomes" id="UP000095214"/>
    </source>
</evidence>
<dbReference type="Pfam" id="PF00358">
    <property type="entry name" value="PTS_EIIA_1"/>
    <property type="match status" value="1"/>
</dbReference>
<dbReference type="AlphaFoldDB" id="A0A1D8B1E3"/>
<dbReference type="SUPFAM" id="SSF55604">
    <property type="entry name" value="Glucose permease domain IIB"/>
    <property type="match status" value="1"/>
</dbReference>
<evidence type="ECO:0000259" key="15">
    <source>
        <dbReference type="PROSITE" id="PS51103"/>
    </source>
</evidence>
<feature type="active site" description="Phosphocysteine intermediate; for EIIB activity" evidence="11">
    <location>
        <position position="228"/>
    </location>
</feature>
<feature type="transmembrane region" description="Helical" evidence="12">
    <location>
        <begin position="355"/>
        <end position="378"/>
    </location>
</feature>
<dbReference type="GO" id="GO:0005886">
    <property type="term" value="C:plasma membrane"/>
    <property type="evidence" value="ECO:0007669"/>
    <property type="project" value="UniProtKB-SubCell"/>
</dbReference>
<keyword evidence="10 12" id="KW-0472">Membrane</keyword>
<protein>
    <submittedName>
        <fullName evidence="16">PTS beta-glucoside transporter subunit IIABC</fullName>
    </submittedName>
</protein>